<comment type="caution">
    <text evidence="1">The sequence shown here is derived from an EMBL/GenBank/DDBJ whole genome shotgun (WGS) entry which is preliminary data.</text>
</comment>
<dbReference type="PANTHER" id="PTHR37812">
    <property type="entry name" value="MU-LIKE PROPHAGE FLUMU PROTEIN C"/>
    <property type="match status" value="1"/>
</dbReference>
<dbReference type="EMBL" id="BORR01000025">
    <property type="protein sequence ID" value="GIO39670.1"/>
    <property type="molecule type" value="Genomic_DNA"/>
</dbReference>
<dbReference type="Proteomes" id="UP000681162">
    <property type="component" value="Unassembled WGS sequence"/>
</dbReference>
<dbReference type="RefSeq" id="WP_212943158.1">
    <property type="nucleotide sequence ID" value="NZ_BORR01000025.1"/>
</dbReference>
<dbReference type="InterPro" id="IPR049739">
    <property type="entry name" value="YraL-like"/>
</dbReference>
<dbReference type="PANTHER" id="PTHR37812:SF1">
    <property type="entry name" value="MU-LIKE PROPHAGE FLUMU PROTEIN C"/>
    <property type="match status" value="1"/>
</dbReference>
<evidence type="ECO:0008006" key="3">
    <source>
        <dbReference type="Google" id="ProtNLM"/>
    </source>
</evidence>
<keyword evidence="2" id="KW-1185">Reference proteome</keyword>
<accession>A0A920CHF6</accession>
<name>A0A920CHF6_9BACL</name>
<gene>
    <name evidence="1" type="ORF">J41TS12_45310</name>
</gene>
<dbReference type="NCBIfam" id="NF040785">
    <property type="entry name" value="CD3324_fam"/>
    <property type="match status" value="1"/>
</dbReference>
<proteinExistence type="predicted"/>
<reference evidence="1 2" key="1">
    <citation type="submission" date="2021-03" db="EMBL/GenBank/DDBJ databases">
        <title>Antimicrobial resistance genes in bacteria isolated from Japanese honey, and their potential for conferring macrolide and lincosamide resistance in the American foulbrood pathogen Paenibacillus larvae.</title>
        <authorList>
            <person name="Okamoto M."/>
            <person name="Kumagai M."/>
            <person name="Kanamori H."/>
            <person name="Takamatsu D."/>
        </authorList>
    </citation>
    <scope>NUCLEOTIDE SEQUENCE [LARGE SCALE GENOMIC DNA]</scope>
    <source>
        <strain evidence="1 2">J41TS12</strain>
    </source>
</reference>
<organism evidence="1 2">
    <name type="scientific">Paenibacillus antibioticophila</name>
    <dbReference type="NCBI Taxonomy" id="1274374"/>
    <lineage>
        <taxon>Bacteria</taxon>
        <taxon>Bacillati</taxon>
        <taxon>Bacillota</taxon>
        <taxon>Bacilli</taxon>
        <taxon>Bacillales</taxon>
        <taxon>Paenibacillaceae</taxon>
        <taxon>Paenibacillus</taxon>
    </lineage>
</organism>
<sequence>MKYKNADTVLPEVLLREIQKYIQGTTIYIPNTDGVRKKWGENSGSRELLIRRNREISAKFSAGQSIDQLADTFCLSHDSIKRIVYTKKR</sequence>
<dbReference type="SUPFAM" id="SSF46689">
    <property type="entry name" value="Homeodomain-like"/>
    <property type="match status" value="1"/>
</dbReference>
<dbReference type="AlphaFoldDB" id="A0A920CHF6"/>
<dbReference type="InterPro" id="IPR052411">
    <property type="entry name" value="c-mor_Regulatory_Protein"/>
</dbReference>
<dbReference type="InterPro" id="IPR009057">
    <property type="entry name" value="Homeodomain-like_sf"/>
</dbReference>
<evidence type="ECO:0000313" key="2">
    <source>
        <dbReference type="Proteomes" id="UP000681162"/>
    </source>
</evidence>
<protein>
    <recommendedName>
        <fullName evidence="3">Mor transcription activator domain-containing protein</fullName>
    </recommendedName>
</protein>
<evidence type="ECO:0000313" key="1">
    <source>
        <dbReference type="EMBL" id="GIO39670.1"/>
    </source>
</evidence>